<dbReference type="SUPFAM" id="SSF56219">
    <property type="entry name" value="DNase I-like"/>
    <property type="match status" value="1"/>
</dbReference>
<dbReference type="PROSITE" id="PS50878">
    <property type="entry name" value="RT_POL"/>
    <property type="match status" value="1"/>
</dbReference>
<evidence type="ECO:0000313" key="4">
    <source>
        <dbReference type="Proteomes" id="UP000604046"/>
    </source>
</evidence>
<dbReference type="OrthoDB" id="415948at2759"/>
<dbReference type="SUPFAM" id="SSF56672">
    <property type="entry name" value="DNA/RNA polymerases"/>
    <property type="match status" value="1"/>
</dbReference>
<dbReference type="AlphaFoldDB" id="A0A812R7Y3"/>
<comment type="caution">
    <text evidence="3">The sequence shown here is derived from an EMBL/GenBank/DDBJ whole genome shotgun (WGS) entry which is preliminary data.</text>
</comment>
<dbReference type="Proteomes" id="UP000604046">
    <property type="component" value="Unassembled WGS sequence"/>
</dbReference>
<keyword evidence="1" id="KW-0175">Coiled coil</keyword>
<name>A0A812R7Y3_9DINO</name>
<organism evidence="3 4">
    <name type="scientific">Symbiodinium natans</name>
    <dbReference type="NCBI Taxonomy" id="878477"/>
    <lineage>
        <taxon>Eukaryota</taxon>
        <taxon>Sar</taxon>
        <taxon>Alveolata</taxon>
        <taxon>Dinophyceae</taxon>
        <taxon>Suessiales</taxon>
        <taxon>Symbiodiniaceae</taxon>
        <taxon>Symbiodinium</taxon>
    </lineage>
</organism>
<accession>A0A812R7Y3</accession>
<dbReference type="InterPro" id="IPR036691">
    <property type="entry name" value="Endo/exonu/phosph_ase_sf"/>
</dbReference>
<evidence type="ECO:0000256" key="1">
    <source>
        <dbReference type="SAM" id="Coils"/>
    </source>
</evidence>
<feature type="domain" description="Reverse transcriptase" evidence="2">
    <location>
        <begin position="521"/>
        <end position="829"/>
    </location>
</feature>
<proteinExistence type="predicted"/>
<gene>
    <name evidence="3" type="ORF">SNAT2548_LOCUS23227</name>
</gene>
<dbReference type="Gene3D" id="3.60.10.10">
    <property type="entry name" value="Endonuclease/exonuclease/phosphatase"/>
    <property type="match status" value="1"/>
</dbReference>
<dbReference type="EMBL" id="CAJNDS010002314">
    <property type="protein sequence ID" value="CAE7427171.1"/>
    <property type="molecule type" value="Genomic_DNA"/>
</dbReference>
<dbReference type="InterPro" id="IPR000477">
    <property type="entry name" value="RT_dom"/>
</dbReference>
<evidence type="ECO:0000313" key="3">
    <source>
        <dbReference type="EMBL" id="CAE7427171.1"/>
    </source>
</evidence>
<dbReference type="InterPro" id="IPR043502">
    <property type="entry name" value="DNA/RNA_pol_sf"/>
</dbReference>
<dbReference type="CDD" id="cd01650">
    <property type="entry name" value="RT_nLTR_like"/>
    <property type="match status" value="1"/>
</dbReference>
<feature type="coiled-coil region" evidence="1">
    <location>
        <begin position="386"/>
        <end position="415"/>
    </location>
</feature>
<protein>
    <recommendedName>
        <fullName evidence="2">Reverse transcriptase domain-containing protein</fullName>
    </recommendedName>
</protein>
<keyword evidence="4" id="KW-1185">Reference proteome</keyword>
<reference evidence="3" key="1">
    <citation type="submission" date="2021-02" db="EMBL/GenBank/DDBJ databases">
        <authorList>
            <person name="Dougan E. K."/>
            <person name="Rhodes N."/>
            <person name="Thang M."/>
            <person name="Chan C."/>
        </authorList>
    </citation>
    <scope>NUCLEOTIDE SEQUENCE</scope>
</reference>
<dbReference type="Pfam" id="PF00078">
    <property type="entry name" value="RVT_1"/>
    <property type="match status" value="1"/>
</dbReference>
<sequence length="971" mass="109349">MNKTGKRSYQRACKVALAKGAALYKGRLLTAQALGAHEDQFAVSEKPEKQSFQPIRQYHHKFEIEVLSWNAGSITSRVWNELLAILATPEYQNIKLVLLQESHWQQDQTYSSGPWSVLTCGSESDIKPASLSLCIDPKDVLSQLETRLRRVPFGDFMLVAGDFNSHAVTERPFIGPSVPRRARFAHADVRSLPELCRSCGLTALNTWASSHKSTYANSDGTYESQIDFLLVRLQDARRRSKEASSDKNFPVAAYRDGSKHFPVRAKLFVPPYSPPPSKPKPFDATALDASFRRKDEDWQAYSKHLTAEVVKSVAEQNSWQSIDRTMVRVTAEQFPPPRKAQPVAGPIQQAYWTKVRQIQEHKRSGNGQSPECQQLISDIKTEAQSFKKLQKQRKLEKQERLLLQAQEDKRQQSHKLSQAIRKLAPWKPAQRVNLRDSAGEPLDAKASASAMREYSSHIFSKGSPLDPVAARPREAVNASQVAKQIKTIPVGKAVPSMSAPVSAWKSLAPEAHVKIADLINTEVSQSDISPYLKDPRIAWIPKPGKPATAMKNLRPIGVISVPGKVLAGAVKTRIAPALQERSQLEPQFAYIRKRGVRDAIAKACQHLDLVQEMRQEPRRDMHKAQQGQRRLPLAGALTVSVDLSKAFDSVNRQELLEALDKLNIDQTTKDFVVQLHSCTSYNMGTNGLEFSVPTSSGIKQGCKLAPALWSALTLLVMDRMEKKWGPGSSQARDILTVFADDFLHQETFTSFAELQQVLTRLEALFQSLEEVGLEVNPAKPKALLMVQGTQQSLFRKQYTKRLKNQLHLVLPSGHQIPIHHQLTYLGVQLRYGAYKDQTVDYRISQAQGKFELLRSSLCTTKALDEAKKLEIWRVYVESSLLHGIVSTGITHTGLQKLQSKYSRMLRSIFQQHQHFSRMETTELFEHHKIQTPQEVLLRQMRNYQDAMDAAKPTGNLQTIQEYLGLRSRLIS</sequence>
<evidence type="ECO:0000259" key="2">
    <source>
        <dbReference type="PROSITE" id="PS50878"/>
    </source>
</evidence>
<dbReference type="PANTHER" id="PTHR19446">
    <property type="entry name" value="REVERSE TRANSCRIPTASES"/>
    <property type="match status" value="1"/>
</dbReference>